<protein>
    <submittedName>
        <fullName evidence="1">Uncharacterized protein</fullName>
    </submittedName>
</protein>
<name>A0ACD3A0F2_9AGAR</name>
<organism evidence="1 2">
    <name type="scientific">Pluteus cervinus</name>
    <dbReference type="NCBI Taxonomy" id="181527"/>
    <lineage>
        <taxon>Eukaryota</taxon>
        <taxon>Fungi</taxon>
        <taxon>Dikarya</taxon>
        <taxon>Basidiomycota</taxon>
        <taxon>Agaricomycotina</taxon>
        <taxon>Agaricomycetes</taxon>
        <taxon>Agaricomycetidae</taxon>
        <taxon>Agaricales</taxon>
        <taxon>Pluteineae</taxon>
        <taxon>Pluteaceae</taxon>
        <taxon>Pluteus</taxon>
    </lineage>
</organism>
<dbReference type="Proteomes" id="UP000308600">
    <property type="component" value="Unassembled WGS sequence"/>
</dbReference>
<keyword evidence="2" id="KW-1185">Reference proteome</keyword>
<accession>A0ACD3A0F2</accession>
<dbReference type="EMBL" id="ML209076">
    <property type="protein sequence ID" value="TFK59113.1"/>
    <property type="molecule type" value="Genomic_DNA"/>
</dbReference>
<reference evidence="1 2" key="1">
    <citation type="journal article" date="2019" name="Nat. Ecol. Evol.">
        <title>Megaphylogeny resolves global patterns of mushroom evolution.</title>
        <authorList>
            <person name="Varga T."/>
            <person name="Krizsan K."/>
            <person name="Foldi C."/>
            <person name="Dima B."/>
            <person name="Sanchez-Garcia M."/>
            <person name="Sanchez-Ramirez S."/>
            <person name="Szollosi G.J."/>
            <person name="Szarkandi J.G."/>
            <person name="Papp V."/>
            <person name="Albert L."/>
            <person name="Andreopoulos W."/>
            <person name="Angelini C."/>
            <person name="Antonin V."/>
            <person name="Barry K.W."/>
            <person name="Bougher N.L."/>
            <person name="Buchanan P."/>
            <person name="Buyck B."/>
            <person name="Bense V."/>
            <person name="Catcheside P."/>
            <person name="Chovatia M."/>
            <person name="Cooper J."/>
            <person name="Damon W."/>
            <person name="Desjardin D."/>
            <person name="Finy P."/>
            <person name="Geml J."/>
            <person name="Haridas S."/>
            <person name="Hughes K."/>
            <person name="Justo A."/>
            <person name="Karasinski D."/>
            <person name="Kautmanova I."/>
            <person name="Kiss B."/>
            <person name="Kocsube S."/>
            <person name="Kotiranta H."/>
            <person name="LaButti K.M."/>
            <person name="Lechner B.E."/>
            <person name="Liimatainen K."/>
            <person name="Lipzen A."/>
            <person name="Lukacs Z."/>
            <person name="Mihaltcheva S."/>
            <person name="Morgado L.N."/>
            <person name="Niskanen T."/>
            <person name="Noordeloos M.E."/>
            <person name="Ohm R.A."/>
            <person name="Ortiz-Santana B."/>
            <person name="Ovrebo C."/>
            <person name="Racz N."/>
            <person name="Riley R."/>
            <person name="Savchenko A."/>
            <person name="Shiryaev A."/>
            <person name="Soop K."/>
            <person name="Spirin V."/>
            <person name="Szebenyi C."/>
            <person name="Tomsovsky M."/>
            <person name="Tulloss R.E."/>
            <person name="Uehling J."/>
            <person name="Grigoriev I.V."/>
            <person name="Vagvolgyi C."/>
            <person name="Papp T."/>
            <person name="Martin F.M."/>
            <person name="Miettinen O."/>
            <person name="Hibbett D.S."/>
            <person name="Nagy L.G."/>
        </authorList>
    </citation>
    <scope>NUCLEOTIDE SEQUENCE [LARGE SCALE GENOMIC DNA]</scope>
    <source>
        <strain evidence="1 2">NL-1719</strain>
    </source>
</reference>
<evidence type="ECO:0000313" key="1">
    <source>
        <dbReference type="EMBL" id="TFK59113.1"/>
    </source>
</evidence>
<evidence type="ECO:0000313" key="2">
    <source>
        <dbReference type="Proteomes" id="UP000308600"/>
    </source>
</evidence>
<sequence>MFQSTQEARKPLGVSPECSCLCHGGLVLGVLGGEEDVKAKAIESQQVGGEFRRCFQSICRPRKPPEIDSRGPSTRWAVWGVVCPWWGGGPKSEGHREPRSGPRVPPLLPIDSSTSKTPRDGL</sequence>
<proteinExistence type="predicted"/>
<gene>
    <name evidence="1" type="ORF">BDN72DRAFT_642039</name>
</gene>